<evidence type="ECO:0000256" key="10">
    <source>
        <dbReference type="SAM" id="SignalP"/>
    </source>
</evidence>
<dbReference type="InterPro" id="IPR000015">
    <property type="entry name" value="Fimb_usher"/>
</dbReference>
<comment type="similarity">
    <text evidence="2">Belongs to the fimbrial export usher family.</text>
</comment>
<dbReference type="FunFam" id="2.60.40.2610:FF:000001">
    <property type="entry name" value="Outer membrane fimbrial usher protein"/>
    <property type="match status" value="1"/>
</dbReference>
<organism evidence="13 14">
    <name type="scientific">Chromobacterium violaceum</name>
    <dbReference type="NCBI Taxonomy" id="536"/>
    <lineage>
        <taxon>Bacteria</taxon>
        <taxon>Pseudomonadati</taxon>
        <taxon>Pseudomonadota</taxon>
        <taxon>Betaproteobacteria</taxon>
        <taxon>Neisseriales</taxon>
        <taxon>Chromobacteriaceae</taxon>
        <taxon>Chromobacterium</taxon>
    </lineage>
</organism>
<evidence type="ECO:0000313" key="13">
    <source>
        <dbReference type="EMBL" id="OVE49354.1"/>
    </source>
</evidence>
<name>A0A202BCS4_CHRVL</name>
<dbReference type="FunFam" id="2.60.40.3110:FF:000001">
    <property type="entry name" value="Putative fimbrial outer membrane usher"/>
    <property type="match status" value="1"/>
</dbReference>
<dbReference type="Gene3D" id="2.60.40.2070">
    <property type="match status" value="1"/>
</dbReference>
<evidence type="ECO:0000259" key="12">
    <source>
        <dbReference type="Pfam" id="PF13954"/>
    </source>
</evidence>
<feature type="signal peptide" evidence="10">
    <location>
        <begin position="1"/>
        <end position="33"/>
    </location>
</feature>
<dbReference type="InterPro" id="IPR037224">
    <property type="entry name" value="PapC_N_sf"/>
</dbReference>
<evidence type="ECO:0000256" key="6">
    <source>
        <dbReference type="ARBA" id="ARBA00022729"/>
    </source>
</evidence>
<keyword evidence="3" id="KW-0813">Transport</keyword>
<dbReference type="GO" id="GO:0009297">
    <property type="term" value="P:pilus assembly"/>
    <property type="evidence" value="ECO:0007669"/>
    <property type="project" value="InterPro"/>
</dbReference>
<gene>
    <name evidence="13" type="ORF">CBW21_05550</name>
</gene>
<dbReference type="InterPro" id="IPR043142">
    <property type="entry name" value="PapC-like_C_sf"/>
</dbReference>
<feature type="chain" id="PRO_5013188174" evidence="10">
    <location>
        <begin position="34"/>
        <end position="858"/>
    </location>
</feature>
<evidence type="ECO:0000256" key="2">
    <source>
        <dbReference type="ARBA" id="ARBA00008064"/>
    </source>
</evidence>
<dbReference type="AlphaFoldDB" id="A0A202BCS4"/>
<reference evidence="13 14" key="1">
    <citation type="submission" date="2017-05" db="EMBL/GenBank/DDBJ databases">
        <title>Chromobacterium violaceum GHPS1 isolated from Hydrocarbon polluted soil in French Guiana display an awesome secondary metabolite arsenal and a battery of drug and heavy-metal-resistance and detoxification of xenobiotics proteins.</title>
        <authorList>
            <person name="Belbahri L."/>
        </authorList>
    </citation>
    <scope>NUCLEOTIDE SEQUENCE [LARGE SCALE GENOMIC DNA]</scope>
    <source>
        <strain evidence="13 14">GHPS1</strain>
    </source>
</reference>
<accession>A0A202BCS4</accession>
<feature type="domain" description="PapC N-terminal" evidence="12">
    <location>
        <begin position="47"/>
        <end position="196"/>
    </location>
</feature>
<dbReference type="Pfam" id="PF13953">
    <property type="entry name" value="PapC_C"/>
    <property type="match status" value="1"/>
</dbReference>
<evidence type="ECO:0000256" key="3">
    <source>
        <dbReference type="ARBA" id="ARBA00022448"/>
    </source>
</evidence>
<dbReference type="InterPro" id="IPR042186">
    <property type="entry name" value="FimD_plug_dom"/>
</dbReference>
<evidence type="ECO:0000313" key="14">
    <source>
        <dbReference type="Proteomes" id="UP000196342"/>
    </source>
</evidence>
<feature type="compositionally biased region" description="Low complexity" evidence="9">
    <location>
        <begin position="590"/>
        <end position="609"/>
    </location>
</feature>
<evidence type="ECO:0000256" key="1">
    <source>
        <dbReference type="ARBA" id="ARBA00004571"/>
    </source>
</evidence>
<evidence type="ECO:0000256" key="4">
    <source>
        <dbReference type="ARBA" id="ARBA00022452"/>
    </source>
</evidence>
<evidence type="ECO:0000256" key="8">
    <source>
        <dbReference type="ARBA" id="ARBA00023237"/>
    </source>
</evidence>
<keyword evidence="4" id="KW-1134">Transmembrane beta strand</keyword>
<keyword evidence="6 10" id="KW-0732">Signal</keyword>
<keyword evidence="8" id="KW-0998">Cell outer membrane</keyword>
<dbReference type="GO" id="GO:0009279">
    <property type="term" value="C:cell outer membrane"/>
    <property type="evidence" value="ECO:0007669"/>
    <property type="project" value="UniProtKB-SubCell"/>
</dbReference>
<evidence type="ECO:0000256" key="9">
    <source>
        <dbReference type="SAM" id="MobiDB-lite"/>
    </source>
</evidence>
<comment type="caution">
    <text evidence="13">The sequence shown here is derived from an EMBL/GenBank/DDBJ whole genome shotgun (WGS) entry which is preliminary data.</text>
</comment>
<dbReference type="GO" id="GO:0015473">
    <property type="term" value="F:fimbrial usher porin activity"/>
    <property type="evidence" value="ECO:0007669"/>
    <property type="project" value="InterPro"/>
</dbReference>
<protein>
    <submittedName>
        <fullName evidence="13">Uncharacterized protein</fullName>
    </submittedName>
</protein>
<keyword evidence="14" id="KW-1185">Reference proteome</keyword>
<dbReference type="InterPro" id="IPR025885">
    <property type="entry name" value="PapC_N"/>
</dbReference>
<dbReference type="Pfam" id="PF00577">
    <property type="entry name" value="Usher"/>
    <property type="match status" value="1"/>
</dbReference>
<evidence type="ECO:0000256" key="5">
    <source>
        <dbReference type="ARBA" id="ARBA00022692"/>
    </source>
</evidence>
<evidence type="ECO:0000256" key="7">
    <source>
        <dbReference type="ARBA" id="ARBA00023136"/>
    </source>
</evidence>
<keyword evidence="5" id="KW-0812">Transmembrane</keyword>
<sequence length="858" mass="92008">MTHMTTRQPARRWDLSPLSLLIFGLFGGQATWADGPAAVAAAQDEVQFNPVFINQNANGKKVDLSRFNQMGGAFPGNYRADVFANAAWIGRRDVQMKEQDEGRVLACFNRAMLDDLGVDFSRLPQSAAVPGRDEPSRCVDIAAVVPGAFSSFNSGDLRLDVSIPQKYLRAKARGYVAPEYWDAGAPFAGFLNYNANSYRYDNGGAGKSTQYYLGANAGLNMGLWRFRYNGSLTQQDNGKGQRQRSYQSASAYTQRDVTAWSSVLTLGDYFTPSDMFSSAPFRGVQLSSDDRMLPESLQGYAPVVRGVAETNAKVSVRQNGNLIYENVVAPGEFSIDDLYNTGFSGDLEVTVTEADGRVRKFVVPYASVPQLLREGQSRYAVTAGQWRDSTLNKRPNFVQATYQRGISNSLTLYGGLIAADRYQSALFGSGVNTPWGALALDVTQSWASDLPFNASSSTMQGQSYRVTYSKLMEATRTNFTVAAYRFSTAGFLELRDYASLINQVGVVYRAKNKFQLNADQPLGDGRGHVFLTGSTQDYWNQKGRDLTYQLGYSNSFKSVSLNLSAGRTQDSTGRIVNQYMLSLSMPLGREPSSPLLSSSVSGSSDHSGSAQVNLSGTTGELRNLSYNVYANANRDSAGANSSGGGGSVQYATSVATLTAGASASGSTSQANAGISGALVFHPGGVTAAQSLGESFAVVEAPGAEGAAVSNTNGVRVNKSGYAVVSSLMPYRQNEITLDPKGMSQDVELQETSVQDAPRAGAIVMLKFNTQQGKPVIVALKRPDGSHLPVGATVSGGNGEDFLTMVGQGGRAFLRGMEGKQLMASWGSEAGQQCRFSYQLPQKTSDAAYMQADAVCAPQ</sequence>
<proteinExistence type="inferred from homology"/>
<dbReference type="EMBL" id="NHOO01000004">
    <property type="protein sequence ID" value="OVE49354.1"/>
    <property type="molecule type" value="Genomic_DNA"/>
</dbReference>
<keyword evidence="7" id="KW-0472">Membrane</keyword>
<dbReference type="Proteomes" id="UP000196342">
    <property type="component" value="Unassembled WGS sequence"/>
</dbReference>
<dbReference type="Gene3D" id="2.60.40.3110">
    <property type="match status" value="1"/>
</dbReference>
<dbReference type="PANTHER" id="PTHR30451:SF20">
    <property type="entry name" value="FIMBRIAE USHER"/>
    <property type="match status" value="1"/>
</dbReference>
<evidence type="ECO:0000259" key="11">
    <source>
        <dbReference type="Pfam" id="PF13953"/>
    </source>
</evidence>
<dbReference type="SUPFAM" id="SSF141729">
    <property type="entry name" value="FimD N-terminal domain-like"/>
    <property type="match status" value="1"/>
</dbReference>
<feature type="domain" description="PapC-like C-terminal" evidence="11">
    <location>
        <begin position="777"/>
        <end position="841"/>
    </location>
</feature>
<dbReference type="PANTHER" id="PTHR30451">
    <property type="entry name" value="OUTER MEMBRANE USHER PROTEIN"/>
    <property type="match status" value="1"/>
</dbReference>
<dbReference type="Gene3D" id="2.60.40.2610">
    <property type="entry name" value="Outer membrane usher protein FimD, plug domain"/>
    <property type="match status" value="1"/>
</dbReference>
<dbReference type="Pfam" id="PF13954">
    <property type="entry name" value="PapC_N"/>
    <property type="match status" value="1"/>
</dbReference>
<comment type="subcellular location">
    <subcellularLocation>
        <location evidence="1">Cell outer membrane</location>
        <topology evidence="1">Multi-pass membrane protein</topology>
    </subcellularLocation>
</comment>
<feature type="region of interest" description="Disordered" evidence="9">
    <location>
        <begin position="590"/>
        <end position="615"/>
    </location>
</feature>
<dbReference type="Gene3D" id="3.10.20.410">
    <property type="match status" value="1"/>
</dbReference>
<dbReference type="InterPro" id="IPR025949">
    <property type="entry name" value="PapC-like_C"/>
</dbReference>